<evidence type="ECO:0000313" key="2">
    <source>
        <dbReference type="Proteomes" id="UP000789366"/>
    </source>
</evidence>
<dbReference type="Proteomes" id="UP000789366">
    <property type="component" value="Unassembled WGS sequence"/>
</dbReference>
<sequence length="108" mass="12038">DSSCNANNSCDNTNESVMKNSESDKVVSLQQKLINQITDPKVVKNCGAPSKKRMKSVTELSSRKVNNQETSNSETSSKTQRKCLLCGALGHYQKKYPNKEKNKENIDI</sequence>
<dbReference type="EMBL" id="CAJVPW010003007">
    <property type="protein sequence ID" value="CAG8516788.1"/>
    <property type="molecule type" value="Genomic_DNA"/>
</dbReference>
<evidence type="ECO:0000313" key="1">
    <source>
        <dbReference type="EMBL" id="CAG8516788.1"/>
    </source>
</evidence>
<accession>A0ACA9L8H4</accession>
<reference evidence="1" key="1">
    <citation type="submission" date="2021-06" db="EMBL/GenBank/DDBJ databases">
        <authorList>
            <person name="Kallberg Y."/>
            <person name="Tangrot J."/>
            <person name="Rosling A."/>
        </authorList>
    </citation>
    <scope>NUCLEOTIDE SEQUENCE</scope>
    <source>
        <strain evidence="1">28 12/20/2015</strain>
    </source>
</reference>
<comment type="caution">
    <text evidence="1">The sequence shown here is derived from an EMBL/GenBank/DDBJ whole genome shotgun (WGS) entry which is preliminary data.</text>
</comment>
<proteinExistence type="predicted"/>
<name>A0ACA9L8H4_9GLOM</name>
<gene>
    <name evidence="1" type="ORF">SPELUC_LOCUS3737</name>
</gene>
<keyword evidence="2" id="KW-1185">Reference proteome</keyword>
<organism evidence="1 2">
    <name type="scientific">Cetraspora pellucida</name>
    <dbReference type="NCBI Taxonomy" id="1433469"/>
    <lineage>
        <taxon>Eukaryota</taxon>
        <taxon>Fungi</taxon>
        <taxon>Fungi incertae sedis</taxon>
        <taxon>Mucoromycota</taxon>
        <taxon>Glomeromycotina</taxon>
        <taxon>Glomeromycetes</taxon>
        <taxon>Diversisporales</taxon>
        <taxon>Gigasporaceae</taxon>
        <taxon>Cetraspora</taxon>
    </lineage>
</organism>
<feature type="non-terminal residue" evidence="1">
    <location>
        <position position="1"/>
    </location>
</feature>
<protein>
    <submittedName>
        <fullName evidence="1">6217_t:CDS:1</fullName>
    </submittedName>
</protein>